<evidence type="ECO:0000313" key="3">
    <source>
        <dbReference type="Proteomes" id="UP000094385"/>
    </source>
</evidence>
<feature type="compositionally biased region" description="Basic residues" evidence="1">
    <location>
        <begin position="264"/>
        <end position="275"/>
    </location>
</feature>
<name>A0A1E3PWU5_LIPST</name>
<evidence type="ECO:0000256" key="1">
    <source>
        <dbReference type="SAM" id="MobiDB-lite"/>
    </source>
</evidence>
<organism evidence="2 3">
    <name type="scientific">Lipomyces starkeyi NRRL Y-11557</name>
    <dbReference type="NCBI Taxonomy" id="675824"/>
    <lineage>
        <taxon>Eukaryota</taxon>
        <taxon>Fungi</taxon>
        <taxon>Dikarya</taxon>
        <taxon>Ascomycota</taxon>
        <taxon>Saccharomycotina</taxon>
        <taxon>Lipomycetes</taxon>
        <taxon>Lipomycetales</taxon>
        <taxon>Lipomycetaceae</taxon>
        <taxon>Lipomyces</taxon>
    </lineage>
</organism>
<protein>
    <submittedName>
        <fullName evidence="2">Uncharacterized protein</fullName>
    </submittedName>
</protein>
<feature type="compositionally biased region" description="Low complexity" evidence="1">
    <location>
        <begin position="64"/>
        <end position="84"/>
    </location>
</feature>
<feature type="region of interest" description="Disordered" evidence="1">
    <location>
        <begin position="1"/>
        <end position="35"/>
    </location>
</feature>
<feature type="region of interest" description="Disordered" evidence="1">
    <location>
        <begin position="49"/>
        <end position="131"/>
    </location>
</feature>
<feature type="compositionally biased region" description="Basic and acidic residues" evidence="1">
    <location>
        <begin position="252"/>
        <end position="263"/>
    </location>
</feature>
<keyword evidence="3" id="KW-1185">Reference proteome</keyword>
<feature type="compositionally biased region" description="Basic and acidic residues" evidence="1">
    <location>
        <begin position="1"/>
        <end position="13"/>
    </location>
</feature>
<feature type="compositionally biased region" description="Basic and acidic residues" evidence="1">
    <location>
        <begin position="341"/>
        <end position="353"/>
    </location>
</feature>
<accession>A0A1E3PWU5</accession>
<dbReference type="OrthoDB" id="10651613at2759"/>
<dbReference type="AlphaFoldDB" id="A0A1E3PWU5"/>
<proteinExistence type="predicted"/>
<feature type="compositionally biased region" description="Acidic residues" evidence="1">
    <location>
        <begin position="364"/>
        <end position="376"/>
    </location>
</feature>
<feature type="region of interest" description="Disordered" evidence="1">
    <location>
        <begin position="177"/>
        <end position="208"/>
    </location>
</feature>
<sequence length="421" mass="45663">MPGERELFPDHPRASPPAGTRNRAPAPALSSKQVSASLHDILAQSLHDLNLESTNHDRGHITNVSSTTSTAPATVSQQAAVQAPRINTSRVPPNHHPSPLSQSVLRQPHPHPRSLFTPQPIPPPSHEVQYSSTAPIEAASHYYPSRYPSNSTSSPLSAMHYPPHYSAQYPQRFTRTSSITSVSSDSGSSVRSPMSSPSISSASSSSFASSSSAASCERDLFPQATQLDLRIPMLPDPSPLSDPSFFFSNDQGAKDNTTDDPHNARRSMQRKHYTHSRTPIEQVGIPASAATPDGMMSSVGTPTDTPVAVRVQFREEMLYGDGGCIDDDDDDGDDGDDHEVLDERPNPAHRESESSVTSIRESEYDADEDDVSDAPDEGLFARGRTLSTWYEQPVNLVRPLDDPGINGVHGKLFPDMNLDDD</sequence>
<evidence type="ECO:0000313" key="2">
    <source>
        <dbReference type="EMBL" id="ODQ69297.1"/>
    </source>
</evidence>
<feature type="region of interest" description="Disordered" evidence="1">
    <location>
        <begin position="320"/>
        <end position="378"/>
    </location>
</feature>
<dbReference type="EMBL" id="KV454304">
    <property type="protein sequence ID" value="ODQ69297.1"/>
    <property type="molecule type" value="Genomic_DNA"/>
</dbReference>
<reference evidence="2 3" key="1">
    <citation type="journal article" date="2016" name="Proc. Natl. Acad. Sci. U.S.A.">
        <title>Comparative genomics of biotechnologically important yeasts.</title>
        <authorList>
            <person name="Riley R."/>
            <person name="Haridas S."/>
            <person name="Wolfe K.H."/>
            <person name="Lopes M.R."/>
            <person name="Hittinger C.T."/>
            <person name="Goeker M."/>
            <person name="Salamov A.A."/>
            <person name="Wisecaver J.H."/>
            <person name="Long T.M."/>
            <person name="Calvey C.H."/>
            <person name="Aerts A.L."/>
            <person name="Barry K.W."/>
            <person name="Choi C."/>
            <person name="Clum A."/>
            <person name="Coughlan A.Y."/>
            <person name="Deshpande S."/>
            <person name="Douglass A.P."/>
            <person name="Hanson S.J."/>
            <person name="Klenk H.-P."/>
            <person name="LaButti K.M."/>
            <person name="Lapidus A."/>
            <person name="Lindquist E.A."/>
            <person name="Lipzen A.M."/>
            <person name="Meier-Kolthoff J.P."/>
            <person name="Ohm R.A."/>
            <person name="Otillar R.P."/>
            <person name="Pangilinan J.L."/>
            <person name="Peng Y."/>
            <person name="Rokas A."/>
            <person name="Rosa C.A."/>
            <person name="Scheuner C."/>
            <person name="Sibirny A.A."/>
            <person name="Slot J.C."/>
            <person name="Stielow J.B."/>
            <person name="Sun H."/>
            <person name="Kurtzman C.P."/>
            <person name="Blackwell M."/>
            <person name="Grigoriev I.V."/>
            <person name="Jeffries T.W."/>
        </authorList>
    </citation>
    <scope>NUCLEOTIDE SEQUENCE [LARGE SCALE GENOMIC DNA]</scope>
    <source>
        <strain evidence="2 3">NRRL Y-11557</strain>
    </source>
</reference>
<gene>
    <name evidence="2" type="ORF">LIPSTDRAFT_114139</name>
</gene>
<feature type="region of interest" description="Disordered" evidence="1">
    <location>
        <begin position="231"/>
        <end position="278"/>
    </location>
</feature>
<feature type="compositionally biased region" description="Acidic residues" evidence="1">
    <location>
        <begin position="324"/>
        <end position="340"/>
    </location>
</feature>
<dbReference type="Proteomes" id="UP000094385">
    <property type="component" value="Unassembled WGS sequence"/>
</dbReference>
<feature type="region of interest" description="Disordered" evidence="1">
    <location>
        <begin position="399"/>
        <end position="421"/>
    </location>
</feature>